<feature type="domain" description="NlpC/P60" evidence="5">
    <location>
        <begin position="9"/>
        <end position="148"/>
    </location>
</feature>
<dbReference type="InterPro" id="IPR038765">
    <property type="entry name" value="Papain-like_cys_pep_sf"/>
</dbReference>
<keyword evidence="7" id="KW-1185">Reference proteome</keyword>
<sequence>MSVKPASNGSVGARVVAEALDWVGTPYRHQGSKKGVGCDCLGLVRGVWRALYEDEPEPVEAYAPDWAEAGGRDRLLDAARRYCRERPLAGAAAGDLVLFRWKPALPAKHAGILLAPDRFVHAYQGHAVTVSALVPQWRRRIAGVFSFPEPD</sequence>
<evidence type="ECO:0000256" key="2">
    <source>
        <dbReference type="ARBA" id="ARBA00022670"/>
    </source>
</evidence>
<keyword evidence="4" id="KW-0788">Thiol protease</keyword>
<organism evidence="6 7">
    <name type="scientific">Nitratireductor arenosus</name>
    <dbReference type="NCBI Taxonomy" id="2682096"/>
    <lineage>
        <taxon>Bacteria</taxon>
        <taxon>Pseudomonadati</taxon>
        <taxon>Pseudomonadota</taxon>
        <taxon>Alphaproteobacteria</taxon>
        <taxon>Hyphomicrobiales</taxon>
        <taxon>Phyllobacteriaceae</taxon>
        <taxon>Nitratireductor</taxon>
    </lineage>
</organism>
<dbReference type="InterPro" id="IPR000064">
    <property type="entry name" value="NLP_P60_dom"/>
</dbReference>
<dbReference type="InterPro" id="IPR011929">
    <property type="entry name" value="Phage_pept_NlpC/P60"/>
</dbReference>
<proteinExistence type="inferred from homology"/>
<dbReference type="AlphaFoldDB" id="A0A844QQP1"/>
<gene>
    <name evidence="6" type="ORF">GN330_21790</name>
</gene>
<keyword evidence="2" id="KW-0645">Protease</keyword>
<evidence type="ECO:0000256" key="4">
    <source>
        <dbReference type="ARBA" id="ARBA00022807"/>
    </source>
</evidence>
<dbReference type="NCBIfam" id="TIGR02219">
    <property type="entry name" value="phage_NlpC_fam"/>
    <property type="match status" value="1"/>
</dbReference>
<dbReference type="Proteomes" id="UP000463224">
    <property type="component" value="Unassembled WGS sequence"/>
</dbReference>
<accession>A0A844QQP1</accession>
<evidence type="ECO:0000313" key="6">
    <source>
        <dbReference type="EMBL" id="MVA99889.1"/>
    </source>
</evidence>
<comment type="caution">
    <text evidence="6">The sequence shown here is derived from an EMBL/GenBank/DDBJ whole genome shotgun (WGS) entry which is preliminary data.</text>
</comment>
<dbReference type="PROSITE" id="PS51935">
    <property type="entry name" value="NLPC_P60"/>
    <property type="match status" value="1"/>
</dbReference>
<evidence type="ECO:0000256" key="3">
    <source>
        <dbReference type="ARBA" id="ARBA00022801"/>
    </source>
</evidence>
<reference evidence="6 7" key="1">
    <citation type="submission" date="2019-12" db="EMBL/GenBank/DDBJ databases">
        <title>Nitratireductor arenosus sp. nov., Isolated from sea sand, Jeju island, South Korea.</title>
        <authorList>
            <person name="Kim W."/>
        </authorList>
    </citation>
    <scope>NUCLEOTIDE SEQUENCE [LARGE SCALE GENOMIC DNA]</scope>
    <source>
        <strain evidence="6 7">CAU 1489</strain>
    </source>
</reference>
<keyword evidence="3" id="KW-0378">Hydrolase</keyword>
<evidence type="ECO:0000313" key="7">
    <source>
        <dbReference type="Proteomes" id="UP000463224"/>
    </source>
</evidence>
<dbReference type="RefSeq" id="WP_156715550.1">
    <property type="nucleotide sequence ID" value="NZ_WPHG01000008.1"/>
</dbReference>
<dbReference type="Pfam" id="PF00877">
    <property type="entry name" value="NLPC_P60"/>
    <property type="match status" value="1"/>
</dbReference>
<comment type="similarity">
    <text evidence="1">Belongs to the peptidase C40 family.</text>
</comment>
<name>A0A844QQP1_9HYPH</name>
<protein>
    <submittedName>
        <fullName evidence="6">Peptidase P60</fullName>
    </submittedName>
</protein>
<dbReference type="SUPFAM" id="SSF54001">
    <property type="entry name" value="Cysteine proteinases"/>
    <property type="match status" value="1"/>
</dbReference>
<evidence type="ECO:0000259" key="5">
    <source>
        <dbReference type="PROSITE" id="PS51935"/>
    </source>
</evidence>
<dbReference type="GO" id="GO:0008234">
    <property type="term" value="F:cysteine-type peptidase activity"/>
    <property type="evidence" value="ECO:0007669"/>
    <property type="project" value="UniProtKB-KW"/>
</dbReference>
<dbReference type="GO" id="GO:0006508">
    <property type="term" value="P:proteolysis"/>
    <property type="evidence" value="ECO:0007669"/>
    <property type="project" value="UniProtKB-KW"/>
</dbReference>
<dbReference type="Gene3D" id="3.90.1720.10">
    <property type="entry name" value="endopeptidase domain like (from Nostoc punctiforme)"/>
    <property type="match status" value="1"/>
</dbReference>
<dbReference type="EMBL" id="WPHG01000008">
    <property type="protein sequence ID" value="MVA99889.1"/>
    <property type="molecule type" value="Genomic_DNA"/>
</dbReference>
<evidence type="ECO:0000256" key="1">
    <source>
        <dbReference type="ARBA" id="ARBA00007074"/>
    </source>
</evidence>